<dbReference type="PATRIC" id="fig|1160705.3.peg.184"/>
<dbReference type="AlphaFoldDB" id="L8PQS0"/>
<gene>
    <name evidence="1" type="ORF">STVIR_0187</name>
</gene>
<proteinExistence type="predicted"/>
<protein>
    <submittedName>
        <fullName evidence="1">Uncharacterized protein</fullName>
    </submittedName>
</protein>
<dbReference type="EMBL" id="AMLP01000009">
    <property type="protein sequence ID" value="ELS58855.1"/>
    <property type="molecule type" value="Genomic_DNA"/>
</dbReference>
<sequence>MPTTRRISMPSHGDALQQARADYEHHLQNCRQCHVDTVPCAVAKHLLRLYNNARRSGNQPGSARH</sequence>
<evidence type="ECO:0000313" key="1">
    <source>
        <dbReference type="EMBL" id="ELS58855.1"/>
    </source>
</evidence>
<accession>L8PQS0</accession>
<reference evidence="1 2" key="1">
    <citation type="journal article" date="2013" name="Genome Announc.">
        <title>Draft Genome Sequence of Streptomyces viridochromogenes Strain Tu57, Producer of Avilamycin.</title>
        <authorList>
            <person name="Gruning B.A."/>
            <person name="Erxleben A."/>
            <person name="Hahnlein A."/>
            <person name="Gunther S."/>
        </authorList>
    </citation>
    <scope>NUCLEOTIDE SEQUENCE [LARGE SCALE GENOMIC DNA]</scope>
    <source>
        <strain evidence="1 2">Tue57</strain>
    </source>
</reference>
<organism evidence="1 2">
    <name type="scientific">Streptomyces viridochromogenes Tue57</name>
    <dbReference type="NCBI Taxonomy" id="1160705"/>
    <lineage>
        <taxon>Bacteria</taxon>
        <taxon>Bacillati</taxon>
        <taxon>Actinomycetota</taxon>
        <taxon>Actinomycetes</taxon>
        <taxon>Kitasatosporales</taxon>
        <taxon>Streptomycetaceae</taxon>
        <taxon>Streptomyces</taxon>
    </lineage>
</organism>
<name>L8PQS0_STRVR</name>
<evidence type="ECO:0000313" key="2">
    <source>
        <dbReference type="Proteomes" id="UP000011205"/>
    </source>
</evidence>
<dbReference type="Proteomes" id="UP000011205">
    <property type="component" value="Unassembled WGS sequence"/>
</dbReference>
<comment type="caution">
    <text evidence="1">The sequence shown here is derived from an EMBL/GenBank/DDBJ whole genome shotgun (WGS) entry which is preliminary data.</text>
</comment>